<dbReference type="Proteomes" id="UP000001798">
    <property type="component" value="Chromosome 5"/>
</dbReference>
<evidence type="ECO:0000256" key="1">
    <source>
        <dbReference type="SAM" id="MobiDB-lite"/>
    </source>
</evidence>
<dbReference type="PANTHER" id="PTHR42085:SF1">
    <property type="entry name" value="F-BOX DOMAIN-CONTAINING PROTEIN"/>
    <property type="match status" value="1"/>
</dbReference>
<protein>
    <submittedName>
        <fullName evidence="2">Uncharacterized protein</fullName>
    </submittedName>
</protein>
<dbReference type="KEGG" id="bfu:BCIN_05g03780"/>
<dbReference type="AlphaFoldDB" id="A0A384JHC8"/>
<dbReference type="PANTHER" id="PTHR42085">
    <property type="entry name" value="F-BOX DOMAIN-CONTAINING PROTEIN"/>
    <property type="match status" value="1"/>
</dbReference>
<dbReference type="OMA" id="SHNTWGI"/>
<dbReference type="InterPro" id="IPR038883">
    <property type="entry name" value="AN11006-like"/>
</dbReference>
<proteinExistence type="predicted"/>
<sequence length="431" mass="48882">MPNPSAGGPKGKVSNSRKRPAPKDRDENGKIIGSMTSRASRKRRGPRITMASLQIDDENDDLSQFTPSFDANSHSHNTWGIPSSAMIVAPKRKRRSTTSKQRPGLSRNHAARSAGLFNRYPELCSLETTPEPAEMNSPTRSPFLRCPLEVREQIYAYFLRSPYSILVNYDWEAVERCPDFIVKKILLICKQISAEALSFLYRNNTFHALLRENMSPLPAWSIPRITTNYLNLVKNVVLECPKDNWNLNWYYKAAKSIETLVVAKPALKTFTIVLTPQQVGFTSTALGFEHTPITFADFLCEDGEVMNAIMKLSCKRLRIVVKKGDGRRLVLEVDTHGGMLATTSDQEDWLKEDKVYQLSKLSLQTSVRKELAAVKEKFEQIFHDEENAIRMGWCRVITSGERLVNNQRRPFKGAMSNERPQPRSGSKFSPL</sequence>
<accession>A0A384JHC8</accession>
<feature type="region of interest" description="Disordered" evidence="1">
    <location>
        <begin position="89"/>
        <end position="108"/>
    </location>
</feature>
<gene>
    <name evidence="2" type="ORF">BCIN_05g03780</name>
</gene>
<feature type="region of interest" description="Disordered" evidence="1">
    <location>
        <begin position="1"/>
        <end position="47"/>
    </location>
</feature>
<dbReference type="OrthoDB" id="5413827at2759"/>
<reference evidence="2 3" key="2">
    <citation type="journal article" date="2012" name="Eukaryot. Cell">
        <title>Genome update of Botrytis cinerea strains B05.10 and T4.</title>
        <authorList>
            <person name="Staats M."/>
            <person name="van Kan J.A."/>
        </authorList>
    </citation>
    <scope>NUCLEOTIDE SEQUENCE [LARGE SCALE GENOMIC DNA]</scope>
    <source>
        <strain evidence="2 3">B05.10</strain>
    </source>
</reference>
<dbReference type="GeneID" id="5440446"/>
<dbReference type="EMBL" id="CP009809">
    <property type="protein sequence ID" value="ATZ49988.1"/>
    <property type="molecule type" value="Genomic_DNA"/>
</dbReference>
<feature type="region of interest" description="Disordered" evidence="1">
    <location>
        <begin position="407"/>
        <end position="431"/>
    </location>
</feature>
<dbReference type="RefSeq" id="XP_001559869.1">
    <property type="nucleotide sequence ID" value="XM_001559819.2"/>
</dbReference>
<dbReference type="VEuPathDB" id="FungiDB:Bcin05g03780"/>
<name>A0A384JHC8_BOTFB</name>
<evidence type="ECO:0000313" key="3">
    <source>
        <dbReference type="Proteomes" id="UP000001798"/>
    </source>
</evidence>
<reference evidence="2 3" key="3">
    <citation type="journal article" date="2017" name="Mol. Plant Pathol.">
        <title>A gapless genome sequence of the fungus Botrytis cinerea.</title>
        <authorList>
            <person name="Van Kan J.A."/>
            <person name="Stassen J.H."/>
            <person name="Mosbach A."/>
            <person name="Van Der Lee T.A."/>
            <person name="Faino L."/>
            <person name="Farmer A.D."/>
            <person name="Papasotiriou D.G."/>
            <person name="Zhou S."/>
            <person name="Seidl M.F."/>
            <person name="Cottam E."/>
            <person name="Edel D."/>
            <person name="Hahn M."/>
            <person name="Schwartz D.C."/>
            <person name="Dietrich R.A."/>
            <person name="Widdison S."/>
            <person name="Scalliet G."/>
        </authorList>
    </citation>
    <scope>NUCLEOTIDE SEQUENCE [LARGE SCALE GENOMIC DNA]</scope>
    <source>
        <strain evidence="2 3">B05.10</strain>
    </source>
</reference>
<reference evidence="2 3" key="1">
    <citation type="journal article" date="2011" name="PLoS Genet.">
        <title>Genomic analysis of the necrotrophic fungal pathogens Sclerotinia sclerotiorum and Botrytis cinerea.</title>
        <authorList>
            <person name="Amselem J."/>
            <person name="Cuomo C.A."/>
            <person name="van Kan J.A."/>
            <person name="Viaud M."/>
            <person name="Benito E.P."/>
            <person name="Couloux A."/>
            <person name="Coutinho P.M."/>
            <person name="de Vries R.P."/>
            <person name="Dyer P.S."/>
            <person name="Fillinger S."/>
            <person name="Fournier E."/>
            <person name="Gout L."/>
            <person name="Hahn M."/>
            <person name="Kohn L."/>
            <person name="Lapalu N."/>
            <person name="Plummer K.M."/>
            <person name="Pradier J.M."/>
            <person name="Quevillon E."/>
            <person name="Sharon A."/>
            <person name="Simon A."/>
            <person name="ten Have A."/>
            <person name="Tudzynski B."/>
            <person name="Tudzynski P."/>
            <person name="Wincker P."/>
            <person name="Andrew M."/>
            <person name="Anthouard V."/>
            <person name="Beever R.E."/>
            <person name="Beffa R."/>
            <person name="Benoit I."/>
            <person name="Bouzid O."/>
            <person name="Brault B."/>
            <person name="Chen Z."/>
            <person name="Choquer M."/>
            <person name="Collemare J."/>
            <person name="Cotton P."/>
            <person name="Danchin E.G."/>
            <person name="Da Silva C."/>
            <person name="Gautier A."/>
            <person name="Giraud C."/>
            <person name="Giraud T."/>
            <person name="Gonzalez C."/>
            <person name="Grossetete S."/>
            <person name="Guldener U."/>
            <person name="Henrissat B."/>
            <person name="Howlett B.J."/>
            <person name="Kodira C."/>
            <person name="Kretschmer M."/>
            <person name="Lappartient A."/>
            <person name="Leroch M."/>
            <person name="Levis C."/>
            <person name="Mauceli E."/>
            <person name="Neuveglise C."/>
            <person name="Oeser B."/>
            <person name="Pearson M."/>
            <person name="Poulain J."/>
            <person name="Poussereau N."/>
            <person name="Quesneville H."/>
            <person name="Rascle C."/>
            <person name="Schumacher J."/>
            <person name="Segurens B."/>
            <person name="Sexton A."/>
            <person name="Silva E."/>
            <person name="Sirven C."/>
            <person name="Soanes D.M."/>
            <person name="Talbot N.J."/>
            <person name="Templeton M."/>
            <person name="Yandava C."/>
            <person name="Yarden O."/>
            <person name="Zeng Q."/>
            <person name="Rollins J.A."/>
            <person name="Lebrun M.H."/>
            <person name="Dickman M."/>
        </authorList>
    </citation>
    <scope>NUCLEOTIDE SEQUENCE [LARGE SCALE GENOMIC DNA]</scope>
    <source>
        <strain evidence="2 3">B05.10</strain>
    </source>
</reference>
<organism evidence="2 3">
    <name type="scientific">Botryotinia fuckeliana (strain B05.10)</name>
    <name type="common">Noble rot fungus</name>
    <name type="synonym">Botrytis cinerea</name>
    <dbReference type="NCBI Taxonomy" id="332648"/>
    <lineage>
        <taxon>Eukaryota</taxon>
        <taxon>Fungi</taxon>
        <taxon>Dikarya</taxon>
        <taxon>Ascomycota</taxon>
        <taxon>Pezizomycotina</taxon>
        <taxon>Leotiomycetes</taxon>
        <taxon>Helotiales</taxon>
        <taxon>Sclerotiniaceae</taxon>
        <taxon>Botrytis</taxon>
    </lineage>
</organism>
<keyword evidence="3" id="KW-1185">Reference proteome</keyword>
<evidence type="ECO:0000313" key="2">
    <source>
        <dbReference type="EMBL" id="ATZ49988.1"/>
    </source>
</evidence>